<dbReference type="Proteomes" id="UP001642409">
    <property type="component" value="Unassembled WGS sequence"/>
</dbReference>
<dbReference type="PROSITE" id="PS00108">
    <property type="entry name" value="PROTEIN_KINASE_ST"/>
    <property type="match status" value="1"/>
</dbReference>
<dbReference type="InterPro" id="IPR000719">
    <property type="entry name" value="Prot_kinase_dom"/>
</dbReference>
<proteinExistence type="predicted"/>
<dbReference type="GO" id="GO:0016301">
    <property type="term" value="F:kinase activity"/>
    <property type="evidence" value="ECO:0007669"/>
    <property type="project" value="UniProtKB-KW"/>
</dbReference>
<dbReference type="SUPFAM" id="SSF56112">
    <property type="entry name" value="Protein kinase-like (PK-like)"/>
    <property type="match status" value="1"/>
</dbReference>
<protein>
    <submittedName>
        <fullName evidence="2">Kinase</fullName>
    </submittedName>
</protein>
<dbReference type="Pfam" id="PF00069">
    <property type="entry name" value="Pkinase"/>
    <property type="match status" value="1"/>
</dbReference>
<dbReference type="PANTHER" id="PTHR44167">
    <property type="entry name" value="OVARIAN-SPECIFIC SERINE/THREONINE-PROTEIN KINASE LOK-RELATED"/>
    <property type="match status" value="1"/>
</dbReference>
<evidence type="ECO:0000313" key="3">
    <source>
        <dbReference type="Proteomes" id="UP001642409"/>
    </source>
</evidence>
<dbReference type="PANTHER" id="PTHR44167:SF24">
    <property type="entry name" value="SERINE_THREONINE-PROTEIN KINASE CHK2"/>
    <property type="match status" value="1"/>
</dbReference>
<keyword evidence="3" id="KW-1185">Reference proteome</keyword>
<name>A0ABP1HHC1_9EUKA</name>
<dbReference type="SMART" id="SM00220">
    <property type="entry name" value="S_TKc"/>
    <property type="match status" value="1"/>
</dbReference>
<keyword evidence="2" id="KW-0808">Transferase</keyword>
<dbReference type="EMBL" id="CAXDID020000031">
    <property type="protein sequence ID" value="CAL5994478.1"/>
    <property type="molecule type" value="Genomic_DNA"/>
</dbReference>
<evidence type="ECO:0000313" key="2">
    <source>
        <dbReference type="EMBL" id="CAL5994478.1"/>
    </source>
</evidence>
<organism evidence="2 3">
    <name type="scientific">Hexamita inflata</name>
    <dbReference type="NCBI Taxonomy" id="28002"/>
    <lineage>
        <taxon>Eukaryota</taxon>
        <taxon>Metamonada</taxon>
        <taxon>Diplomonadida</taxon>
        <taxon>Hexamitidae</taxon>
        <taxon>Hexamitinae</taxon>
        <taxon>Hexamita</taxon>
    </lineage>
</organism>
<sequence>MIQVQVQNKQIIIDQFTSVKFLDKGSFITCFTAIDNFLRKVVLTVSDNERELQSRLKIANKLQNINGVQKYFGNYKLQISDNNLVELNKLYPRVFTSSSSILVGEYYNTNFQAYVEQLSINKKISVFYQIVQIVEELHSNDVYHMDLKPSNIMFHNGQPVIIDFGLAVESQIVESSLNTSAYSPKHDVYAGQVFPDKFDIFCLGNILHDMLTKQTIFPSFIKDPKFQKLLQTKVGALAANLILGMTKWDQEQRYPINIILEHPLFIKSELTSKEEDENNLKEFLNNYTSNKSDSDSMFVQQLSQNYSCSDFQDPNQELVLFNTRDSLYDLTGNQQMSSIQCGILFMEDEDSLDL</sequence>
<dbReference type="InterPro" id="IPR008271">
    <property type="entry name" value="Ser/Thr_kinase_AS"/>
</dbReference>
<reference evidence="2 3" key="1">
    <citation type="submission" date="2024-07" db="EMBL/GenBank/DDBJ databases">
        <authorList>
            <person name="Akdeniz Z."/>
        </authorList>
    </citation>
    <scope>NUCLEOTIDE SEQUENCE [LARGE SCALE GENOMIC DNA]</scope>
</reference>
<evidence type="ECO:0000259" key="1">
    <source>
        <dbReference type="PROSITE" id="PS50011"/>
    </source>
</evidence>
<dbReference type="PROSITE" id="PS50011">
    <property type="entry name" value="PROTEIN_KINASE_DOM"/>
    <property type="match status" value="1"/>
</dbReference>
<keyword evidence="2" id="KW-0418">Kinase</keyword>
<accession>A0ABP1HHC1</accession>
<dbReference type="InterPro" id="IPR011009">
    <property type="entry name" value="Kinase-like_dom_sf"/>
</dbReference>
<feature type="domain" description="Protein kinase" evidence="1">
    <location>
        <begin position="16"/>
        <end position="265"/>
    </location>
</feature>
<gene>
    <name evidence="2" type="ORF">HINF_LOCUS13575</name>
</gene>
<dbReference type="Gene3D" id="1.10.510.10">
    <property type="entry name" value="Transferase(Phosphotransferase) domain 1"/>
    <property type="match status" value="1"/>
</dbReference>
<comment type="caution">
    <text evidence="2">The sequence shown here is derived from an EMBL/GenBank/DDBJ whole genome shotgun (WGS) entry which is preliminary data.</text>
</comment>